<comment type="function">
    <text evidence="9">Component of the signal recognition particle (SRP) complex, a ribonucleoprotein complex that mediates the cotranslational targeting of secretory and membrane proteins to the endoplasmic reticulum (ER).</text>
</comment>
<feature type="compositionally biased region" description="Basic residues" evidence="10">
    <location>
        <begin position="598"/>
        <end position="607"/>
    </location>
</feature>
<keyword evidence="13" id="KW-1185">Reference proteome</keyword>
<evidence type="ECO:0000256" key="7">
    <source>
        <dbReference type="ARBA" id="ARBA00023135"/>
    </source>
</evidence>
<dbReference type="GO" id="GO:0006614">
    <property type="term" value="P:SRP-dependent cotranslational protein targeting to membrane"/>
    <property type="evidence" value="ECO:0007669"/>
    <property type="project" value="UniProtKB-UniRule"/>
</dbReference>
<feature type="compositionally biased region" description="Basic and acidic residues" evidence="10">
    <location>
        <begin position="576"/>
        <end position="597"/>
    </location>
</feature>
<evidence type="ECO:0000256" key="4">
    <source>
        <dbReference type="ARBA" id="ARBA00018350"/>
    </source>
</evidence>
<feature type="compositionally biased region" description="Basic residues" evidence="10">
    <location>
        <begin position="645"/>
        <end position="654"/>
    </location>
</feature>
<dbReference type="Proteomes" id="UP000253664">
    <property type="component" value="Unassembled WGS sequence"/>
</dbReference>
<dbReference type="GO" id="GO:0005786">
    <property type="term" value="C:signal recognition particle, endoplasmic reticulum targeting"/>
    <property type="evidence" value="ECO:0007669"/>
    <property type="project" value="UniProtKB-UniRule"/>
</dbReference>
<keyword evidence="8 9" id="KW-0687">Ribonucleoprotein</keyword>
<evidence type="ECO:0000259" key="11">
    <source>
        <dbReference type="Pfam" id="PF08492"/>
    </source>
</evidence>
<feature type="region of interest" description="Disordered" evidence="10">
    <location>
        <begin position="537"/>
        <end position="654"/>
    </location>
</feature>
<evidence type="ECO:0000256" key="6">
    <source>
        <dbReference type="ARBA" id="ARBA00022824"/>
    </source>
</evidence>
<evidence type="ECO:0000256" key="9">
    <source>
        <dbReference type="PIRNR" id="PIRNR038922"/>
    </source>
</evidence>
<dbReference type="AlphaFoldDB" id="A0A367LHJ9"/>
<dbReference type="Pfam" id="PF08492">
    <property type="entry name" value="SRP72"/>
    <property type="match status" value="1"/>
</dbReference>
<dbReference type="Gene3D" id="1.25.40.10">
    <property type="entry name" value="Tetratricopeptide repeat domain"/>
    <property type="match status" value="1"/>
</dbReference>
<evidence type="ECO:0000256" key="2">
    <source>
        <dbReference type="ARBA" id="ARBA00004496"/>
    </source>
</evidence>
<dbReference type="GO" id="GO:0043022">
    <property type="term" value="F:ribosome binding"/>
    <property type="evidence" value="ECO:0007669"/>
    <property type="project" value="TreeGrafter"/>
</dbReference>
<feature type="domain" description="Signal recognition particle SRP72 subunit RNA-binding" evidence="11">
    <location>
        <begin position="553"/>
        <end position="600"/>
    </location>
</feature>
<comment type="subcellular location">
    <subcellularLocation>
        <location evidence="2 9">Cytoplasm</location>
    </subcellularLocation>
    <subcellularLocation>
        <location evidence="1">Endoplasmic reticulum</location>
    </subcellularLocation>
</comment>
<keyword evidence="7 9" id="KW-0733">Signal recognition particle</keyword>
<dbReference type="PANTHER" id="PTHR14094">
    <property type="entry name" value="SIGNAL RECOGNITION PARTICLE 72"/>
    <property type="match status" value="1"/>
</dbReference>
<evidence type="ECO:0000313" key="12">
    <source>
        <dbReference type="EMBL" id="RCI13722.1"/>
    </source>
</evidence>
<dbReference type="GO" id="GO:0005783">
    <property type="term" value="C:endoplasmic reticulum"/>
    <property type="evidence" value="ECO:0007669"/>
    <property type="project" value="UniProtKB-SubCell"/>
</dbReference>
<dbReference type="GO" id="GO:0008312">
    <property type="term" value="F:7S RNA binding"/>
    <property type="evidence" value="ECO:0007669"/>
    <property type="project" value="InterPro"/>
</dbReference>
<dbReference type="Pfam" id="PF17004">
    <property type="entry name" value="SRP_TPR_like"/>
    <property type="match status" value="1"/>
</dbReference>
<accession>A0A367LHJ9</accession>
<dbReference type="STRING" id="1330021.A0A367LHJ9"/>
<gene>
    <name evidence="12" type="ORF">L249_8155</name>
</gene>
<evidence type="ECO:0000256" key="10">
    <source>
        <dbReference type="SAM" id="MobiDB-lite"/>
    </source>
</evidence>
<dbReference type="InterPro" id="IPR013699">
    <property type="entry name" value="Signal_recog_part_SRP72_RNA-bd"/>
</dbReference>
<evidence type="ECO:0000256" key="3">
    <source>
        <dbReference type="ARBA" id="ARBA00007676"/>
    </source>
</evidence>
<dbReference type="InterPro" id="IPR011990">
    <property type="entry name" value="TPR-like_helical_dom_sf"/>
</dbReference>
<name>A0A367LHJ9_9HYPO</name>
<evidence type="ECO:0000313" key="13">
    <source>
        <dbReference type="Proteomes" id="UP000253664"/>
    </source>
</evidence>
<reference evidence="12 13" key="1">
    <citation type="journal article" date="2015" name="BMC Genomics">
        <title>Insights from the genome of Ophiocordyceps polyrhachis-furcata to pathogenicity and host specificity in insect fungi.</title>
        <authorList>
            <person name="Wichadakul D."/>
            <person name="Kobmoo N."/>
            <person name="Ingsriswang S."/>
            <person name="Tangphatsornruang S."/>
            <person name="Chantasingh D."/>
            <person name="Luangsa-ard J.J."/>
            <person name="Eurwilaichitr L."/>
        </authorList>
    </citation>
    <scope>NUCLEOTIDE SEQUENCE [LARGE SCALE GENOMIC DNA]</scope>
    <source>
        <strain evidence="12 13">BCC 54312</strain>
    </source>
</reference>
<evidence type="ECO:0000256" key="1">
    <source>
        <dbReference type="ARBA" id="ARBA00004240"/>
    </source>
</evidence>
<dbReference type="SUPFAM" id="SSF48452">
    <property type="entry name" value="TPR-like"/>
    <property type="match status" value="2"/>
</dbReference>
<dbReference type="PIRSF" id="PIRSF038922">
    <property type="entry name" value="SRP72"/>
    <property type="match status" value="1"/>
</dbReference>
<protein>
    <recommendedName>
        <fullName evidence="4 9">Signal recognition particle subunit SRP72</fullName>
    </recommendedName>
</protein>
<evidence type="ECO:0000256" key="8">
    <source>
        <dbReference type="ARBA" id="ARBA00023274"/>
    </source>
</evidence>
<comment type="caution">
    <text evidence="12">The sequence shown here is derived from an EMBL/GenBank/DDBJ whole genome shotgun (WGS) entry which is preliminary data.</text>
</comment>
<organism evidence="12 13">
    <name type="scientific">Ophiocordyceps polyrhachis-furcata BCC 54312</name>
    <dbReference type="NCBI Taxonomy" id="1330021"/>
    <lineage>
        <taxon>Eukaryota</taxon>
        <taxon>Fungi</taxon>
        <taxon>Dikarya</taxon>
        <taxon>Ascomycota</taxon>
        <taxon>Pezizomycotina</taxon>
        <taxon>Sordariomycetes</taxon>
        <taxon>Hypocreomycetidae</taxon>
        <taxon>Hypocreales</taxon>
        <taxon>Ophiocordycipitaceae</taxon>
        <taxon>Ophiocordyceps</taxon>
    </lineage>
</organism>
<proteinExistence type="inferred from homology"/>
<dbReference type="PANTHER" id="PTHR14094:SF9">
    <property type="entry name" value="SIGNAL RECOGNITION PARTICLE SUBUNIT SRP72"/>
    <property type="match status" value="1"/>
</dbReference>
<evidence type="ECO:0000256" key="5">
    <source>
        <dbReference type="ARBA" id="ARBA00022490"/>
    </source>
</evidence>
<dbReference type="InterPro" id="IPR026270">
    <property type="entry name" value="SRP72"/>
</dbReference>
<dbReference type="EMBL" id="LKCN02000005">
    <property type="protein sequence ID" value="RCI13722.1"/>
    <property type="molecule type" value="Genomic_DNA"/>
</dbReference>
<dbReference type="OrthoDB" id="5421607at2759"/>
<comment type="similarity">
    <text evidence="3 9">Belongs to the SRP72 family.</text>
</comment>
<keyword evidence="5 9" id="KW-0963">Cytoplasm</keyword>
<dbReference type="InterPro" id="IPR031545">
    <property type="entry name" value="SRP72_TPR-like"/>
</dbReference>
<sequence length="654" mass="70455">MPQDAVTALSTLLRSASIDDHDEILEAANAAIKADKNNELAHHTRVVALLKLDRFEDALRAISEAGDKLQAVCILEKAYSLYKTGRLDEASTVIASADRGERSLRHVAAQVAYRAERFGEAEYIYRELMDADVAHEGNDLAINIKAAQAQAASGPADPEAAPLPDTFELCYNTACAHIARGSLDIASDLLSRAVDLCNASDDLTDEDKVAELQPMFAQRAFLYGRLGDAQKALEVYSSLTPLKLSDDDPDLSIVAKCNRTVLQKDQSNPFLVQRLAAAWMSGAAATAKLFRYQSNAILRNSLIIDLEAFKVDGVERRTHGSFGEAPNSTTSPEINAMSIMNAAAQTRGLHKRQLQQRVAGMLKNHPTNVGLVIIMVQLRLRDANVDSALSLLYTFFTRLENSVVEKDKDVRFSPGLVALAVSLMRAKRQEASAKTELAKAAAYWRDRPLDSAASLLREAGLELARSSSPADLSLAATALKRLHDEGKGSPLVSAGLVAALAATDASQVEHLITDLPPVESLVSSIDVDALASGGIVAPASHSFPSSSTTAKRPAAMDNTAGENAAKKRRKRTRLPKNMEEGKTPDPERWLPLRDRSTYRPKGKKGKKKAADSTQGGGFAKQEETLELVGGGGVKVEKTSSAVSSAKKKKKKGRK</sequence>
<keyword evidence="6" id="KW-0256">Endoplasmic reticulum</keyword>